<gene>
    <name evidence="1" type="ORF">DSO57_1032536</name>
</gene>
<reference evidence="1" key="1">
    <citation type="submission" date="2022-04" db="EMBL/GenBank/DDBJ databases">
        <title>Genome of the entomopathogenic fungus Entomophthora muscae.</title>
        <authorList>
            <person name="Elya C."/>
            <person name="Lovett B.R."/>
            <person name="Lee E."/>
            <person name="Macias A.M."/>
            <person name="Hajek A.E."/>
            <person name="De Bivort B.L."/>
            <person name="Kasson M.T."/>
            <person name="De Fine Licht H.H."/>
            <person name="Stajich J.E."/>
        </authorList>
    </citation>
    <scope>NUCLEOTIDE SEQUENCE</scope>
    <source>
        <strain evidence="1">Berkeley</strain>
    </source>
</reference>
<dbReference type="EMBL" id="QTSX02000955">
    <property type="protein sequence ID" value="KAJ9083661.1"/>
    <property type="molecule type" value="Genomic_DNA"/>
</dbReference>
<name>A0ACC2UA67_9FUNG</name>
<comment type="caution">
    <text evidence="1">The sequence shown here is derived from an EMBL/GenBank/DDBJ whole genome shotgun (WGS) entry which is preliminary data.</text>
</comment>
<sequence length="112" mass="12842">MPFTTNSDYSAAQATPFSAGSFYRNHAKPPRQPTRPGQFRLDRVHGYSTPYHHIPNPKQTFLNNPCQLIRNLLPARSLPSLSKMNIYIALHNPTSWRNTIRSNISTYPYRLG</sequence>
<accession>A0ACC2UA67</accession>
<proteinExistence type="predicted"/>
<protein>
    <submittedName>
        <fullName evidence="1">Uncharacterized protein</fullName>
    </submittedName>
</protein>
<keyword evidence="2" id="KW-1185">Reference proteome</keyword>
<organism evidence="1 2">
    <name type="scientific">Entomophthora muscae</name>
    <dbReference type="NCBI Taxonomy" id="34485"/>
    <lineage>
        <taxon>Eukaryota</taxon>
        <taxon>Fungi</taxon>
        <taxon>Fungi incertae sedis</taxon>
        <taxon>Zoopagomycota</taxon>
        <taxon>Entomophthoromycotina</taxon>
        <taxon>Entomophthoromycetes</taxon>
        <taxon>Entomophthorales</taxon>
        <taxon>Entomophthoraceae</taxon>
        <taxon>Entomophthora</taxon>
    </lineage>
</organism>
<dbReference type="Proteomes" id="UP001165960">
    <property type="component" value="Unassembled WGS sequence"/>
</dbReference>
<evidence type="ECO:0000313" key="1">
    <source>
        <dbReference type="EMBL" id="KAJ9083661.1"/>
    </source>
</evidence>
<evidence type="ECO:0000313" key="2">
    <source>
        <dbReference type="Proteomes" id="UP001165960"/>
    </source>
</evidence>